<accession>A0A195C3E8</accession>
<dbReference type="GO" id="GO:0005886">
    <property type="term" value="C:plasma membrane"/>
    <property type="evidence" value="ECO:0007669"/>
    <property type="project" value="UniProtKB-SubCell"/>
</dbReference>
<dbReference type="InterPro" id="IPR013604">
    <property type="entry name" value="7TM_chemorcpt"/>
</dbReference>
<dbReference type="GO" id="GO:0030424">
    <property type="term" value="C:axon"/>
    <property type="evidence" value="ECO:0007669"/>
    <property type="project" value="TreeGrafter"/>
</dbReference>
<evidence type="ECO:0000256" key="2">
    <source>
        <dbReference type="ARBA" id="ARBA00022475"/>
    </source>
</evidence>
<feature type="transmembrane region" description="Helical" evidence="8">
    <location>
        <begin position="75"/>
        <end position="97"/>
    </location>
</feature>
<evidence type="ECO:0008006" key="11">
    <source>
        <dbReference type="Google" id="ProtNLM"/>
    </source>
</evidence>
<dbReference type="GO" id="GO:0008049">
    <property type="term" value="P:male courtship behavior"/>
    <property type="evidence" value="ECO:0007669"/>
    <property type="project" value="TreeGrafter"/>
</dbReference>
<evidence type="ECO:0000256" key="5">
    <source>
        <dbReference type="ARBA" id="ARBA00023136"/>
    </source>
</evidence>
<feature type="transmembrane region" description="Helical" evidence="8">
    <location>
        <begin position="600"/>
        <end position="621"/>
    </location>
</feature>
<dbReference type="Proteomes" id="UP000078542">
    <property type="component" value="Unassembled WGS sequence"/>
</dbReference>
<dbReference type="PANTHER" id="PTHR21143">
    <property type="entry name" value="INVERTEBRATE GUSTATORY RECEPTOR"/>
    <property type="match status" value="1"/>
</dbReference>
<keyword evidence="10" id="KW-1185">Reference proteome</keyword>
<dbReference type="AlphaFoldDB" id="A0A195C3E8"/>
<dbReference type="GO" id="GO:0007165">
    <property type="term" value="P:signal transduction"/>
    <property type="evidence" value="ECO:0007669"/>
    <property type="project" value="UniProtKB-KW"/>
</dbReference>
<keyword evidence="3 8" id="KW-0812">Transmembrane</keyword>
<dbReference type="PANTHER" id="PTHR21143:SF133">
    <property type="entry name" value="GUSTATORY AND PHEROMONE RECEPTOR 32A-RELATED"/>
    <property type="match status" value="1"/>
</dbReference>
<feature type="transmembrane region" description="Helical" evidence="8">
    <location>
        <begin position="557"/>
        <end position="580"/>
    </location>
</feature>
<evidence type="ECO:0000256" key="8">
    <source>
        <dbReference type="SAM" id="Phobius"/>
    </source>
</evidence>
<sequence>MKLFVRPKCFSEAIALVTNLNYLLGLRIFEYPCGHPRPILSLIYFSFIYVIYYCGSLRMEEKYYSNVKLMKLEYFLYKILSYVIIMSVLLKMLLGWWHTKGNRTIEIIHAIYGCDANIDMREEIQQFSIQILQSPVTFSVFGVILNNRTLTMANKTIEIIHAIYGCDADTDMQEEIQQFSIQILQSPVIFFVFGLTLDNRILSSKFKVYYKKIFEIDKTLRQLGLSGNKTMEIIHAINGYYANSDMQEEVRCSYIQQFGIQILQSPVTFSMFGLILDYRILTMVYQQVFLTSTKMFEPKTIQEVVTPTMMMNTFVGMGTWSTKKGKFLNITYSLICLVMYCIVMKMSIKYLGSYYVHKTKSLGDYTFQGIFYANICLTICLIPCGWFRRKYMKAAMMRIVMCEKSLEQIGLDKNYRKLYRNQIYTLVLVIVVFIVFTVANYKEMFMENTPMLMKVVIMFAYNYPVGLLYVNDISFLHWVRYSKTRFTQLNNLLKRMLTTTPDSPQHKRVLKMKDDWDKAIASSLDESKDKDNINTMRAVKQVHLELIKSSRSANDAFGMQILFSMTVSFVFITSLLYYAYKIFWNELGPNENWESRKREVIPVLSWILFYSSKILIVNHLCAMTSVEAANTGDIICELYEPTASKELRAEANVIGSVTTYLVILIQVGDLPTGNPNKPPNTTIRFIESNFTMTDAFTTVTSP</sequence>
<evidence type="ECO:0000256" key="6">
    <source>
        <dbReference type="ARBA" id="ARBA00023170"/>
    </source>
</evidence>
<feature type="transmembrane region" description="Helical" evidence="8">
    <location>
        <begin position="35"/>
        <end position="54"/>
    </location>
</feature>
<dbReference type="STRING" id="456900.A0A195C3E8"/>
<evidence type="ECO:0000256" key="3">
    <source>
        <dbReference type="ARBA" id="ARBA00022692"/>
    </source>
</evidence>
<proteinExistence type="predicted"/>
<organism evidence="9 10">
    <name type="scientific">Cyphomyrmex costatus</name>
    <dbReference type="NCBI Taxonomy" id="456900"/>
    <lineage>
        <taxon>Eukaryota</taxon>
        <taxon>Metazoa</taxon>
        <taxon>Ecdysozoa</taxon>
        <taxon>Arthropoda</taxon>
        <taxon>Hexapoda</taxon>
        <taxon>Insecta</taxon>
        <taxon>Pterygota</taxon>
        <taxon>Neoptera</taxon>
        <taxon>Endopterygota</taxon>
        <taxon>Hymenoptera</taxon>
        <taxon>Apocrita</taxon>
        <taxon>Aculeata</taxon>
        <taxon>Formicoidea</taxon>
        <taxon>Formicidae</taxon>
        <taxon>Myrmicinae</taxon>
        <taxon>Cyphomyrmex</taxon>
    </lineage>
</organism>
<feature type="transmembrane region" description="Helical" evidence="8">
    <location>
        <begin position="368"/>
        <end position="387"/>
    </location>
</feature>
<evidence type="ECO:0000256" key="1">
    <source>
        <dbReference type="ARBA" id="ARBA00004651"/>
    </source>
</evidence>
<feature type="transmembrane region" description="Helical" evidence="8">
    <location>
        <begin position="327"/>
        <end position="348"/>
    </location>
</feature>
<dbReference type="Pfam" id="PF08395">
    <property type="entry name" value="7tm_7"/>
    <property type="match status" value="1"/>
</dbReference>
<evidence type="ECO:0000256" key="4">
    <source>
        <dbReference type="ARBA" id="ARBA00022989"/>
    </source>
</evidence>
<reference evidence="9 10" key="1">
    <citation type="submission" date="2016-03" db="EMBL/GenBank/DDBJ databases">
        <title>Cyphomyrmex costatus WGS genome.</title>
        <authorList>
            <person name="Nygaard S."/>
            <person name="Hu H."/>
            <person name="Boomsma J."/>
            <person name="Zhang G."/>
        </authorList>
    </citation>
    <scope>NUCLEOTIDE SEQUENCE [LARGE SCALE GENOMIC DNA]</scope>
    <source>
        <strain evidence="9">MS0001</strain>
        <tissue evidence="9">Whole body</tissue>
    </source>
</reference>
<protein>
    <recommendedName>
        <fullName evidence="11">Gustatory receptor</fullName>
    </recommendedName>
</protein>
<evidence type="ECO:0000313" key="10">
    <source>
        <dbReference type="Proteomes" id="UP000078542"/>
    </source>
</evidence>
<comment type="subcellular location">
    <subcellularLocation>
        <location evidence="1">Cell membrane</location>
        <topology evidence="1">Multi-pass membrane protein</topology>
    </subcellularLocation>
</comment>
<keyword evidence="4 8" id="KW-1133">Transmembrane helix</keyword>
<keyword evidence="6" id="KW-0675">Receptor</keyword>
<evidence type="ECO:0000313" key="9">
    <source>
        <dbReference type="EMBL" id="KYM95389.1"/>
    </source>
</evidence>
<dbReference type="GO" id="GO:0043025">
    <property type="term" value="C:neuronal cell body"/>
    <property type="evidence" value="ECO:0007669"/>
    <property type="project" value="TreeGrafter"/>
</dbReference>
<name>A0A195C3E8_9HYME</name>
<dbReference type="EMBL" id="KQ978292">
    <property type="protein sequence ID" value="KYM95389.1"/>
    <property type="molecule type" value="Genomic_DNA"/>
</dbReference>
<feature type="transmembrane region" description="Helical" evidence="8">
    <location>
        <begin position="461"/>
        <end position="479"/>
    </location>
</feature>
<keyword evidence="5 8" id="KW-0472">Membrane</keyword>
<dbReference type="GO" id="GO:0050909">
    <property type="term" value="P:sensory perception of taste"/>
    <property type="evidence" value="ECO:0007669"/>
    <property type="project" value="InterPro"/>
</dbReference>
<evidence type="ECO:0000256" key="7">
    <source>
        <dbReference type="ARBA" id="ARBA00023224"/>
    </source>
</evidence>
<keyword evidence="2" id="KW-1003">Cell membrane</keyword>
<dbReference type="GO" id="GO:0007635">
    <property type="term" value="P:chemosensory behavior"/>
    <property type="evidence" value="ECO:0007669"/>
    <property type="project" value="TreeGrafter"/>
</dbReference>
<gene>
    <name evidence="9" type="ORF">ALC62_13817</name>
</gene>
<keyword evidence="7" id="KW-0807">Transducer</keyword>
<dbReference type="GO" id="GO:0030425">
    <property type="term" value="C:dendrite"/>
    <property type="evidence" value="ECO:0007669"/>
    <property type="project" value="TreeGrafter"/>
</dbReference>
<feature type="transmembrane region" description="Helical" evidence="8">
    <location>
        <begin position="423"/>
        <end position="441"/>
    </location>
</feature>